<reference evidence="1" key="2">
    <citation type="journal article" date="2015" name="Data Brief">
        <title>Shoot transcriptome of the giant reed, Arundo donax.</title>
        <authorList>
            <person name="Barrero R.A."/>
            <person name="Guerrero F.D."/>
            <person name="Moolhuijzen P."/>
            <person name="Goolsby J.A."/>
            <person name="Tidwell J."/>
            <person name="Bellgard S.E."/>
            <person name="Bellgard M.I."/>
        </authorList>
    </citation>
    <scope>NUCLEOTIDE SEQUENCE</scope>
    <source>
        <tissue evidence="1">Shoot tissue taken approximately 20 cm above the soil surface</tissue>
    </source>
</reference>
<evidence type="ECO:0000313" key="1">
    <source>
        <dbReference type="EMBL" id="JAD96759.1"/>
    </source>
</evidence>
<protein>
    <submittedName>
        <fullName evidence="1">Uncharacterized protein</fullName>
    </submittedName>
</protein>
<name>A0A0A9E7L6_ARUDO</name>
<organism evidence="1">
    <name type="scientific">Arundo donax</name>
    <name type="common">Giant reed</name>
    <name type="synonym">Donax arundinaceus</name>
    <dbReference type="NCBI Taxonomy" id="35708"/>
    <lineage>
        <taxon>Eukaryota</taxon>
        <taxon>Viridiplantae</taxon>
        <taxon>Streptophyta</taxon>
        <taxon>Embryophyta</taxon>
        <taxon>Tracheophyta</taxon>
        <taxon>Spermatophyta</taxon>
        <taxon>Magnoliopsida</taxon>
        <taxon>Liliopsida</taxon>
        <taxon>Poales</taxon>
        <taxon>Poaceae</taxon>
        <taxon>PACMAD clade</taxon>
        <taxon>Arundinoideae</taxon>
        <taxon>Arundineae</taxon>
        <taxon>Arundo</taxon>
    </lineage>
</organism>
<dbReference type="AlphaFoldDB" id="A0A0A9E7L6"/>
<sequence length="26" mass="3412">MRTLRFFQLRRFWKLERSCHTICNIR</sequence>
<reference evidence="1" key="1">
    <citation type="submission" date="2014-09" db="EMBL/GenBank/DDBJ databases">
        <authorList>
            <person name="Magalhaes I.L.F."/>
            <person name="Oliveira U."/>
            <person name="Santos F.R."/>
            <person name="Vidigal T.H.D.A."/>
            <person name="Brescovit A.D."/>
            <person name="Santos A.J."/>
        </authorList>
    </citation>
    <scope>NUCLEOTIDE SEQUENCE</scope>
    <source>
        <tissue evidence="1">Shoot tissue taken approximately 20 cm above the soil surface</tissue>
    </source>
</reference>
<dbReference type="EMBL" id="GBRH01201136">
    <property type="protein sequence ID" value="JAD96759.1"/>
    <property type="molecule type" value="Transcribed_RNA"/>
</dbReference>
<proteinExistence type="predicted"/>
<accession>A0A0A9E7L6</accession>